<dbReference type="EMBL" id="JABJWC010000003">
    <property type="protein sequence ID" value="NPC65283.1"/>
    <property type="molecule type" value="Genomic_DNA"/>
</dbReference>
<dbReference type="Proteomes" id="UP000623090">
    <property type="component" value="Unassembled WGS sequence"/>
</dbReference>
<comment type="caution">
    <text evidence="2">The sequence shown here is derived from an EMBL/GenBank/DDBJ whole genome shotgun (WGS) entry which is preliminary data.</text>
</comment>
<evidence type="ECO:0000313" key="3">
    <source>
        <dbReference type="Proteomes" id="UP000623090"/>
    </source>
</evidence>
<protein>
    <submittedName>
        <fullName evidence="2">Uncharacterized protein</fullName>
    </submittedName>
</protein>
<proteinExistence type="predicted"/>
<name>A0ABX2AA69_9PROT</name>
<evidence type="ECO:0000256" key="1">
    <source>
        <dbReference type="SAM" id="MobiDB-lite"/>
    </source>
</evidence>
<feature type="compositionally biased region" description="Low complexity" evidence="1">
    <location>
        <begin position="125"/>
        <end position="136"/>
    </location>
</feature>
<dbReference type="RefSeq" id="WP_172155035.1">
    <property type="nucleotide sequence ID" value="NZ_JABJWC010000003.1"/>
</dbReference>
<accession>A0ABX2AA69</accession>
<gene>
    <name evidence="2" type="ORF">HNW77_02445</name>
</gene>
<organism evidence="2 3">
    <name type="scientific">Komagataeibacter melomenusus</name>
    <dbReference type="NCBI Taxonomy" id="2766578"/>
    <lineage>
        <taxon>Bacteria</taxon>
        <taxon>Pseudomonadati</taxon>
        <taxon>Pseudomonadota</taxon>
        <taxon>Alphaproteobacteria</taxon>
        <taxon>Acetobacterales</taxon>
        <taxon>Acetobacteraceae</taxon>
        <taxon>Komagataeibacter</taxon>
    </lineage>
</organism>
<evidence type="ECO:0000313" key="2">
    <source>
        <dbReference type="EMBL" id="NPC65283.1"/>
    </source>
</evidence>
<sequence length="609" mass="64670">MADGSVQQSEGNRANGYAQLDANSQVTVPFLGDISAARVKIDETALSRTLAAVLRNTNVVQDYLHADGRQEDAPRLDHFIASHCGSVIHVSQGFIIPANANGEALFPARDCPTGQNSNWVYEGQPLTTRGTPTTLRTPDDLHESRANGTLSFSKRKKNDTGTAPGIYMQMENEAVLPRVPTGDGGSMAQSVAMLGMNVVQEPGAKASLNGLEITMQDYGTDTNASQVQGAGISTLKHGAGSDWALSLAGYDFSARQPDTVLSYTGLENDVQVNGDDTTAALWDPTQGGRHLVWLGGNTTNSWPRWSPGGRVSAGSIIQGNHQLWIAMNDGMTGGGNDPTSTWPITGVHPDGTVRWKWQYGYDGVISKAIWIVSSSDPAMLSAFDEGIATNARIRNAFIDLTAEQLIADRAAAIRLRQGDPIDFSGDGTQAGKNQHVIVAGNHASPDGRDAGGLNIRIRNHETASFADDQSFVTAGRTHLATGEDATLAWHDHAYPTGLTIGHSRIMPDQTDLVMGQNGLEMVGTNQKGEIGRTPVLTLPATASADGGITAININTPLHLLGLTQARILTLPPQPDGTLLNNIDTGTPVIAEHGHWYPLLLGPPLQEGSK</sequence>
<feature type="region of interest" description="Disordered" evidence="1">
    <location>
        <begin position="116"/>
        <end position="145"/>
    </location>
</feature>
<reference evidence="2 3" key="1">
    <citation type="journal article" date="2020" name="Microorganisms">
        <title>Description of Komagataeibacter melaceti sp. nov. and Komagataeibacter melomenusus sp. nov. Isolated from Apple Cider Vinegar.</title>
        <authorList>
            <person name="Maric L."/>
            <person name="Cleenwerck I."/>
            <person name="Accetto T."/>
            <person name="Vandamme P."/>
            <person name="Trcek J."/>
        </authorList>
    </citation>
    <scope>NUCLEOTIDE SEQUENCE [LARGE SCALE GENOMIC DNA]</scope>
    <source>
        <strain evidence="2 3">AV436</strain>
    </source>
</reference>
<keyword evidence="3" id="KW-1185">Reference proteome</keyword>